<dbReference type="PANTHER" id="PTHR34477">
    <property type="entry name" value="UPF0213 PROTEIN YHBQ"/>
    <property type="match status" value="1"/>
</dbReference>
<evidence type="ECO:0000256" key="1">
    <source>
        <dbReference type="ARBA" id="ARBA00007435"/>
    </source>
</evidence>
<dbReference type="Gene3D" id="3.40.1440.10">
    <property type="entry name" value="GIY-YIG endonuclease"/>
    <property type="match status" value="1"/>
</dbReference>
<proteinExistence type="inferred from homology"/>
<dbReference type="RefSeq" id="WP_218142892.1">
    <property type="nucleotide sequence ID" value="NZ_FNZA01000025.1"/>
</dbReference>
<protein>
    <submittedName>
        <fullName evidence="3">Putative endonuclease</fullName>
    </submittedName>
</protein>
<name>A0A1H7CCW6_9DEIO</name>
<feature type="domain" description="GIY-YIG" evidence="2">
    <location>
        <begin position="3"/>
        <end position="79"/>
    </location>
</feature>
<comment type="similarity">
    <text evidence="1">Belongs to the UPF0213 family.</text>
</comment>
<evidence type="ECO:0000313" key="3">
    <source>
        <dbReference type="EMBL" id="SEJ86427.1"/>
    </source>
</evidence>
<dbReference type="Pfam" id="PF01541">
    <property type="entry name" value="GIY-YIG"/>
    <property type="match status" value="1"/>
</dbReference>
<organism evidence="3 4">
    <name type="scientific">Deinococcus reticulitermitis</name>
    <dbReference type="NCBI Taxonomy" id="856736"/>
    <lineage>
        <taxon>Bacteria</taxon>
        <taxon>Thermotogati</taxon>
        <taxon>Deinococcota</taxon>
        <taxon>Deinococci</taxon>
        <taxon>Deinococcales</taxon>
        <taxon>Deinococcaceae</taxon>
        <taxon>Deinococcus</taxon>
    </lineage>
</organism>
<dbReference type="InterPro" id="IPR050190">
    <property type="entry name" value="UPF0213_domain"/>
</dbReference>
<accession>A0A1H7CCW6</accession>
<dbReference type="SMART" id="SM00465">
    <property type="entry name" value="GIYc"/>
    <property type="match status" value="1"/>
</dbReference>
<sequence>MVRSYWVYILTNRRNGTLYIGVTNNLARRVWEHRQKVVPGFTQKYNLTRLVYFEETTDVRSAIAREKQLKGWLRAKKVALIEGMNPQWRDLYGDTTP</sequence>
<keyword evidence="4" id="KW-1185">Reference proteome</keyword>
<gene>
    <name evidence="3" type="ORF">SAMN04488058_1256</name>
</gene>
<dbReference type="STRING" id="856736.SAMN04488058_1256"/>
<dbReference type="InterPro" id="IPR035901">
    <property type="entry name" value="GIY-YIG_endonuc_sf"/>
</dbReference>
<dbReference type="InterPro" id="IPR000305">
    <property type="entry name" value="GIY-YIG_endonuc"/>
</dbReference>
<dbReference type="Proteomes" id="UP000199223">
    <property type="component" value="Unassembled WGS sequence"/>
</dbReference>
<reference evidence="4" key="1">
    <citation type="submission" date="2016-10" db="EMBL/GenBank/DDBJ databases">
        <authorList>
            <person name="Varghese N."/>
            <person name="Submissions S."/>
        </authorList>
    </citation>
    <scope>NUCLEOTIDE SEQUENCE [LARGE SCALE GENOMIC DNA]</scope>
    <source>
        <strain evidence="4">CGMCC 1.10218</strain>
    </source>
</reference>
<dbReference type="GO" id="GO:0004519">
    <property type="term" value="F:endonuclease activity"/>
    <property type="evidence" value="ECO:0007669"/>
    <property type="project" value="UniProtKB-KW"/>
</dbReference>
<keyword evidence="3" id="KW-0255">Endonuclease</keyword>
<keyword evidence="3" id="KW-0540">Nuclease</keyword>
<dbReference type="PANTHER" id="PTHR34477:SF5">
    <property type="entry name" value="BSL5627 PROTEIN"/>
    <property type="match status" value="1"/>
</dbReference>
<keyword evidence="3" id="KW-0378">Hydrolase</keyword>
<dbReference type="AlphaFoldDB" id="A0A1H7CCW6"/>
<dbReference type="PROSITE" id="PS50164">
    <property type="entry name" value="GIY_YIG"/>
    <property type="match status" value="1"/>
</dbReference>
<dbReference type="CDD" id="cd10448">
    <property type="entry name" value="GIY-YIG_unchar_3"/>
    <property type="match status" value="1"/>
</dbReference>
<dbReference type="EMBL" id="FNZA01000025">
    <property type="protein sequence ID" value="SEJ86427.1"/>
    <property type="molecule type" value="Genomic_DNA"/>
</dbReference>
<evidence type="ECO:0000259" key="2">
    <source>
        <dbReference type="PROSITE" id="PS50164"/>
    </source>
</evidence>
<dbReference type="SUPFAM" id="SSF82771">
    <property type="entry name" value="GIY-YIG endonuclease"/>
    <property type="match status" value="1"/>
</dbReference>
<evidence type="ECO:0000313" key="4">
    <source>
        <dbReference type="Proteomes" id="UP000199223"/>
    </source>
</evidence>